<dbReference type="Proteomes" id="UP000199079">
    <property type="component" value="Unassembled WGS sequence"/>
</dbReference>
<organism evidence="2 3">
    <name type="scientific">Halopenitus persicus</name>
    <dbReference type="NCBI Taxonomy" id="1048396"/>
    <lineage>
        <taxon>Archaea</taxon>
        <taxon>Methanobacteriati</taxon>
        <taxon>Methanobacteriota</taxon>
        <taxon>Stenosarchaea group</taxon>
        <taxon>Halobacteria</taxon>
        <taxon>Halobacteriales</taxon>
        <taxon>Haloferacaceae</taxon>
        <taxon>Halopenitus</taxon>
    </lineage>
</organism>
<evidence type="ECO:0000256" key="1">
    <source>
        <dbReference type="SAM" id="Phobius"/>
    </source>
</evidence>
<evidence type="ECO:0000313" key="3">
    <source>
        <dbReference type="Proteomes" id="UP000199079"/>
    </source>
</evidence>
<evidence type="ECO:0000313" key="2">
    <source>
        <dbReference type="EMBL" id="SDX81018.1"/>
    </source>
</evidence>
<name>A0A1H3ESB0_9EURY</name>
<feature type="transmembrane region" description="Helical" evidence="1">
    <location>
        <begin position="155"/>
        <end position="180"/>
    </location>
</feature>
<gene>
    <name evidence="2" type="ORF">SAMN05216564_101553</name>
</gene>
<feature type="transmembrane region" description="Helical" evidence="1">
    <location>
        <begin position="27"/>
        <end position="46"/>
    </location>
</feature>
<sequence>MCSTHAAGASTHVARASTHVARASTHVARALGVLIALAALPGVAAARTVAPGTVGPATAAPTAVVPPMVAPIIVDPALVDPSSPVVRAVGSFLLVAAFGGGILVRRRDLLEQAIADTMARPAVAVLYGLVAYGLVAFAGLYANDLLTRLGLAGPPVGYLAAVVLVVGLSLLGGLGFLVVGTIVTDLFGGRRARSGLVVGAALSAVGWLLLPGPGAAVVWIAVASVGVGGLTRTWVHSSRTVPPDADG</sequence>
<keyword evidence="1" id="KW-0472">Membrane</keyword>
<protein>
    <submittedName>
        <fullName evidence="2">Uncharacterized protein</fullName>
    </submittedName>
</protein>
<dbReference type="EMBL" id="FNPC01000001">
    <property type="protein sequence ID" value="SDX81018.1"/>
    <property type="molecule type" value="Genomic_DNA"/>
</dbReference>
<feature type="transmembrane region" description="Helical" evidence="1">
    <location>
        <begin position="85"/>
        <end position="104"/>
    </location>
</feature>
<keyword evidence="1" id="KW-1133">Transmembrane helix</keyword>
<reference evidence="3" key="1">
    <citation type="submission" date="2016-10" db="EMBL/GenBank/DDBJ databases">
        <authorList>
            <person name="Varghese N."/>
            <person name="Submissions S."/>
        </authorList>
    </citation>
    <scope>NUCLEOTIDE SEQUENCE [LARGE SCALE GENOMIC DNA]</scope>
    <source>
        <strain evidence="3">DC30,IBRC 10041,KCTC 4046</strain>
    </source>
</reference>
<accession>A0A1H3ESB0</accession>
<keyword evidence="3" id="KW-1185">Reference proteome</keyword>
<keyword evidence="1" id="KW-0812">Transmembrane</keyword>
<proteinExistence type="predicted"/>
<feature type="transmembrane region" description="Helical" evidence="1">
    <location>
        <begin position="124"/>
        <end position="143"/>
    </location>
</feature>
<dbReference type="AlphaFoldDB" id="A0A1H3ESB0"/>